<evidence type="ECO:0000313" key="1">
    <source>
        <dbReference type="EMBL" id="MFC3168884.1"/>
    </source>
</evidence>
<comment type="caution">
    <text evidence="1">The sequence shown here is derived from an EMBL/GenBank/DDBJ whole genome shotgun (WGS) entry which is preliminary data.</text>
</comment>
<proteinExistence type="predicted"/>
<keyword evidence="2" id="KW-1185">Reference proteome</keyword>
<gene>
    <name evidence="1" type="ORF">ACFOD7_12575</name>
</gene>
<sequence>MADVTYMITVDEAHVDAVDAIAKLVSDHGLTVNRVVKGAGAIQATGSDTDRGKLESIEGVMEVRPEGVIRHPPMNPKIPQ</sequence>
<evidence type="ECO:0008006" key="3">
    <source>
        <dbReference type="Google" id="ProtNLM"/>
    </source>
</evidence>
<reference evidence="2" key="1">
    <citation type="journal article" date="2019" name="Int. J. Syst. Evol. Microbiol.">
        <title>The Global Catalogue of Microorganisms (GCM) 10K type strain sequencing project: providing services to taxonomists for standard genome sequencing and annotation.</title>
        <authorList>
            <consortium name="The Broad Institute Genomics Platform"/>
            <consortium name="The Broad Institute Genome Sequencing Center for Infectious Disease"/>
            <person name="Wu L."/>
            <person name="Ma J."/>
        </authorList>
    </citation>
    <scope>NUCLEOTIDE SEQUENCE [LARGE SCALE GENOMIC DNA]</scope>
    <source>
        <strain evidence="2">KCTC 52239</strain>
    </source>
</reference>
<protein>
    <recommendedName>
        <fullName evidence="3">Ketohydroxyglutarate aldolase</fullName>
    </recommendedName>
</protein>
<accession>A0ABV7IE50</accession>
<name>A0ABV7IE50_9RHOB</name>
<organism evidence="1 2">
    <name type="scientific">Paracoccus fontiphilus</name>
    <dbReference type="NCBI Taxonomy" id="1815556"/>
    <lineage>
        <taxon>Bacteria</taxon>
        <taxon>Pseudomonadati</taxon>
        <taxon>Pseudomonadota</taxon>
        <taxon>Alphaproteobacteria</taxon>
        <taxon>Rhodobacterales</taxon>
        <taxon>Paracoccaceae</taxon>
        <taxon>Paracoccus</taxon>
    </lineage>
</organism>
<dbReference type="Proteomes" id="UP001595557">
    <property type="component" value="Unassembled WGS sequence"/>
</dbReference>
<evidence type="ECO:0000313" key="2">
    <source>
        <dbReference type="Proteomes" id="UP001595557"/>
    </source>
</evidence>
<dbReference type="RefSeq" id="WP_207464339.1">
    <property type="nucleotide sequence ID" value="NZ_JAFNAW010000001.1"/>
</dbReference>
<dbReference type="EMBL" id="JBHRTE010000049">
    <property type="protein sequence ID" value="MFC3168884.1"/>
    <property type="molecule type" value="Genomic_DNA"/>
</dbReference>